<sequence length="433" mass="47870">MGFRDIHCHNLALLAKQAWRLFDQPNSLCATILRAKYFPDGNLLGVVLKKGSSASFGAKLSNLDEQGPEHNEVVWNVIWKLQAPAKVKKILRKTLHGALPCRMVLADRHIKVSGLCPVCGVASKDICHMLFRRPRAMEVWQNLGLLHDVERACLLDMAGSAVLDFLLVCAKQQNRTLDHGLLSETFAIAAWYIWWERRQIVNGKPAQNPKHSATCIRAMIARFSTACNHRASIKGWICPPLGLVKLNVDASFDGDSLSGSMGAVIRDDKGHFIAAADESIPSCPDAHVAEAMAQRLGLELALSYGCHRLVVNANNLEVIDTMKKGAQSATLTAAVYKDCLGLSTEFIRIEYDHCHREANQVAHIVAAISKSAPPRIWDDDPPLDIVRLLVSNVNPITIIKCCLFVKKKKRGSKGTLRVTKLQLYFEAGFIRSS</sequence>
<dbReference type="AlphaFoldDB" id="A0A2K2CJ68"/>
<accession>A0A2K2CJ68</accession>
<dbReference type="SUPFAM" id="SSF53098">
    <property type="entry name" value="Ribonuclease H-like"/>
    <property type="match status" value="1"/>
</dbReference>
<keyword evidence="5" id="KW-1185">Reference proteome</keyword>
<feature type="domain" description="Reverse transcriptase zinc-binding" evidence="2">
    <location>
        <begin position="71"/>
        <end position="140"/>
    </location>
</feature>
<evidence type="ECO:0000313" key="3">
    <source>
        <dbReference type="EMBL" id="PNT62073.1"/>
    </source>
</evidence>
<dbReference type="Proteomes" id="UP000008810">
    <property type="component" value="Chromosome 5"/>
</dbReference>
<dbReference type="Gene3D" id="3.30.420.10">
    <property type="entry name" value="Ribonuclease H-like superfamily/Ribonuclease H"/>
    <property type="match status" value="1"/>
</dbReference>
<evidence type="ECO:0008006" key="6">
    <source>
        <dbReference type="Google" id="ProtNLM"/>
    </source>
</evidence>
<protein>
    <recommendedName>
        <fullName evidence="6">RNase H type-1 domain-containing protein</fullName>
    </recommendedName>
</protein>
<dbReference type="InterPro" id="IPR002156">
    <property type="entry name" value="RNaseH_domain"/>
</dbReference>
<dbReference type="Pfam" id="PF13456">
    <property type="entry name" value="RVT_3"/>
    <property type="match status" value="1"/>
</dbReference>
<dbReference type="InterPro" id="IPR036397">
    <property type="entry name" value="RNaseH_sf"/>
</dbReference>
<dbReference type="GO" id="GO:0003676">
    <property type="term" value="F:nucleic acid binding"/>
    <property type="evidence" value="ECO:0007669"/>
    <property type="project" value="InterPro"/>
</dbReference>
<reference evidence="3" key="2">
    <citation type="submission" date="2017-06" db="EMBL/GenBank/DDBJ databases">
        <title>WGS assembly of Brachypodium distachyon.</title>
        <authorList>
            <consortium name="The International Brachypodium Initiative"/>
            <person name="Lucas S."/>
            <person name="Harmon-Smith M."/>
            <person name="Lail K."/>
            <person name="Tice H."/>
            <person name="Grimwood J."/>
            <person name="Bruce D."/>
            <person name="Barry K."/>
            <person name="Shu S."/>
            <person name="Lindquist E."/>
            <person name="Wang M."/>
            <person name="Pitluck S."/>
            <person name="Vogel J.P."/>
            <person name="Garvin D.F."/>
            <person name="Mockler T.C."/>
            <person name="Schmutz J."/>
            <person name="Rokhsar D."/>
            <person name="Bevan M.W."/>
        </authorList>
    </citation>
    <scope>NUCLEOTIDE SEQUENCE</scope>
    <source>
        <strain evidence="3">Bd21</strain>
    </source>
</reference>
<dbReference type="InParanoid" id="A0A2K2CJ68"/>
<dbReference type="Pfam" id="PF13966">
    <property type="entry name" value="zf-RVT"/>
    <property type="match status" value="1"/>
</dbReference>
<dbReference type="OrthoDB" id="690282at2759"/>
<reference evidence="3 4" key="1">
    <citation type="journal article" date="2010" name="Nature">
        <title>Genome sequencing and analysis of the model grass Brachypodium distachyon.</title>
        <authorList>
            <consortium name="International Brachypodium Initiative"/>
        </authorList>
    </citation>
    <scope>NUCLEOTIDE SEQUENCE [LARGE SCALE GENOMIC DNA]</scope>
    <source>
        <strain evidence="3 4">Bd21</strain>
    </source>
</reference>
<dbReference type="Gramene" id="PNT62073">
    <property type="protein sequence ID" value="PNT62073"/>
    <property type="gene ID" value="BRADI_5g25075v3"/>
</dbReference>
<evidence type="ECO:0000259" key="1">
    <source>
        <dbReference type="Pfam" id="PF13456"/>
    </source>
</evidence>
<dbReference type="GO" id="GO:0004523">
    <property type="term" value="F:RNA-DNA hybrid ribonuclease activity"/>
    <property type="evidence" value="ECO:0007669"/>
    <property type="project" value="InterPro"/>
</dbReference>
<evidence type="ECO:0000313" key="5">
    <source>
        <dbReference type="Proteomes" id="UP000008810"/>
    </source>
</evidence>
<proteinExistence type="predicted"/>
<gene>
    <name evidence="3" type="ORF">BRADI_5g25075v3</name>
</gene>
<dbReference type="PANTHER" id="PTHR47074">
    <property type="entry name" value="BNAC02G40300D PROTEIN"/>
    <property type="match status" value="1"/>
</dbReference>
<dbReference type="InterPro" id="IPR052929">
    <property type="entry name" value="RNase_H-like_EbsB-rel"/>
</dbReference>
<reference evidence="4" key="3">
    <citation type="submission" date="2018-08" db="UniProtKB">
        <authorList>
            <consortium name="EnsemblPlants"/>
        </authorList>
    </citation>
    <scope>IDENTIFICATION</scope>
    <source>
        <strain evidence="4">cv. Bd21</strain>
    </source>
</reference>
<feature type="domain" description="RNase H type-1" evidence="1">
    <location>
        <begin position="247"/>
        <end position="367"/>
    </location>
</feature>
<dbReference type="PANTHER" id="PTHR47074:SF47">
    <property type="entry name" value="RNASE H TYPE-1 DOMAIN-CONTAINING PROTEIN"/>
    <property type="match status" value="1"/>
</dbReference>
<dbReference type="EnsemblPlants" id="PNT62073">
    <property type="protein sequence ID" value="PNT62073"/>
    <property type="gene ID" value="BRADI_5g25075v3"/>
</dbReference>
<dbReference type="InterPro" id="IPR044730">
    <property type="entry name" value="RNase_H-like_dom_plant"/>
</dbReference>
<organism evidence="3">
    <name type="scientific">Brachypodium distachyon</name>
    <name type="common">Purple false brome</name>
    <name type="synonym">Trachynia distachya</name>
    <dbReference type="NCBI Taxonomy" id="15368"/>
    <lineage>
        <taxon>Eukaryota</taxon>
        <taxon>Viridiplantae</taxon>
        <taxon>Streptophyta</taxon>
        <taxon>Embryophyta</taxon>
        <taxon>Tracheophyta</taxon>
        <taxon>Spermatophyta</taxon>
        <taxon>Magnoliopsida</taxon>
        <taxon>Liliopsida</taxon>
        <taxon>Poales</taxon>
        <taxon>Poaceae</taxon>
        <taxon>BOP clade</taxon>
        <taxon>Pooideae</taxon>
        <taxon>Stipodae</taxon>
        <taxon>Brachypodieae</taxon>
        <taxon>Brachypodium</taxon>
    </lineage>
</organism>
<dbReference type="EMBL" id="CM000884">
    <property type="protein sequence ID" value="PNT62073.1"/>
    <property type="molecule type" value="Genomic_DNA"/>
</dbReference>
<name>A0A2K2CJ68_BRADI</name>
<evidence type="ECO:0000259" key="2">
    <source>
        <dbReference type="Pfam" id="PF13966"/>
    </source>
</evidence>
<dbReference type="InterPro" id="IPR026960">
    <property type="entry name" value="RVT-Znf"/>
</dbReference>
<dbReference type="CDD" id="cd06222">
    <property type="entry name" value="RNase_H_like"/>
    <property type="match status" value="1"/>
</dbReference>
<evidence type="ECO:0000313" key="4">
    <source>
        <dbReference type="EnsemblPlants" id="PNT62073"/>
    </source>
</evidence>
<dbReference type="InterPro" id="IPR012337">
    <property type="entry name" value="RNaseH-like_sf"/>
</dbReference>